<organism evidence="2 3">
    <name type="scientific">Escallonia herrerae</name>
    <dbReference type="NCBI Taxonomy" id="1293975"/>
    <lineage>
        <taxon>Eukaryota</taxon>
        <taxon>Viridiplantae</taxon>
        <taxon>Streptophyta</taxon>
        <taxon>Embryophyta</taxon>
        <taxon>Tracheophyta</taxon>
        <taxon>Spermatophyta</taxon>
        <taxon>Magnoliopsida</taxon>
        <taxon>eudicotyledons</taxon>
        <taxon>Gunneridae</taxon>
        <taxon>Pentapetalae</taxon>
        <taxon>asterids</taxon>
        <taxon>campanulids</taxon>
        <taxon>Escalloniales</taxon>
        <taxon>Escalloniaceae</taxon>
        <taxon>Escallonia</taxon>
    </lineage>
</organism>
<reference evidence="2" key="1">
    <citation type="submission" date="2022-12" db="EMBL/GenBank/DDBJ databases">
        <title>Draft genome assemblies for two species of Escallonia (Escalloniales).</title>
        <authorList>
            <person name="Chanderbali A."/>
            <person name="Dervinis C."/>
            <person name="Anghel I."/>
            <person name="Soltis D."/>
            <person name="Soltis P."/>
            <person name="Zapata F."/>
        </authorList>
    </citation>
    <scope>NUCLEOTIDE SEQUENCE</scope>
    <source>
        <strain evidence="2">UCBG64.0493</strain>
        <tissue evidence="2">Leaf</tissue>
    </source>
</reference>
<protein>
    <submittedName>
        <fullName evidence="2">Uncharacterized protein</fullName>
    </submittedName>
</protein>
<evidence type="ECO:0000256" key="1">
    <source>
        <dbReference type="SAM" id="MobiDB-lite"/>
    </source>
</evidence>
<evidence type="ECO:0000313" key="3">
    <source>
        <dbReference type="Proteomes" id="UP001188597"/>
    </source>
</evidence>
<gene>
    <name evidence="2" type="ORF">RJ639_006216</name>
</gene>
<dbReference type="AlphaFoldDB" id="A0AA89ATG2"/>
<dbReference type="PANTHER" id="PTHR11439">
    <property type="entry name" value="GAG-POL-RELATED RETROTRANSPOSON"/>
    <property type="match status" value="1"/>
</dbReference>
<keyword evidence="3" id="KW-1185">Reference proteome</keyword>
<sequence length="170" mass="19042">MNSKISDAHEAATGESYSSRRPLPKRGQIKSRIAANAVHSLVSVISRASPQRHQYKAVTNSTAEILWVTNLLHELGIILPKTPVLFYDNTGATYLCANPVFHSRMKHIALDYHFVWECVTNGSLRVHHITTKDQLADILTKALHRSQFLHLRSKIGVTNGASILRGRVKR</sequence>
<dbReference type="CDD" id="cd09272">
    <property type="entry name" value="RNase_HI_RT_Ty1"/>
    <property type="match status" value="1"/>
</dbReference>
<feature type="compositionally biased region" description="Basic and acidic residues" evidence="1">
    <location>
        <begin position="1"/>
        <end position="12"/>
    </location>
</feature>
<dbReference type="PANTHER" id="PTHR11439:SF467">
    <property type="entry name" value="INTEGRASE CATALYTIC DOMAIN-CONTAINING PROTEIN"/>
    <property type="match status" value="1"/>
</dbReference>
<evidence type="ECO:0000313" key="2">
    <source>
        <dbReference type="EMBL" id="KAK3016214.1"/>
    </source>
</evidence>
<proteinExistence type="predicted"/>
<dbReference type="EMBL" id="JAVXUP010001080">
    <property type="protein sequence ID" value="KAK3016214.1"/>
    <property type="molecule type" value="Genomic_DNA"/>
</dbReference>
<dbReference type="Proteomes" id="UP001188597">
    <property type="component" value="Unassembled WGS sequence"/>
</dbReference>
<comment type="caution">
    <text evidence="2">The sequence shown here is derived from an EMBL/GenBank/DDBJ whole genome shotgun (WGS) entry which is preliminary data.</text>
</comment>
<name>A0AA89ATG2_9ASTE</name>
<feature type="region of interest" description="Disordered" evidence="1">
    <location>
        <begin position="1"/>
        <end position="25"/>
    </location>
</feature>
<accession>A0AA89ATG2</accession>